<evidence type="ECO:0000259" key="8">
    <source>
        <dbReference type="Pfam" id="PF00913"/>
    </source>
</evidence>
<dbReference type="AlphaFoldDB" id="A0A1J0RBU9"/>
<keyword evidence="7" id="KW-0449">Lipoprotein</keyword>
<comment type="subcellular location">
    <subcellularLocation>
        <location evidence="2">Cell membrane</location>
        <topology evidence="2">Lipid-anchor</topology>
        <topology evidence="2">GPI-anchor</topology>
    </subcellularLocation>
</comment>
<name>A0A1J0RBU9_9TRYP</name>
<organism evidence="10">
    <name type="scientific">Trypanosoma brucei</name>
    <dbReference type="NCBI Taxonomy" id="5691"/>
    <lineage>
        <taxon>Eukaryota</taxon>
        <taxon>Discoba</taxon>
        <taxon>Euglenozoa</taxon>
        <taxon>Kinetoplastea</taxon>
        <taxon>Metakinetoplastina</taxon>
        <taxon>Trypanosomatida</taxon>
        <taxon>Trypanosomatidae</taxon>
        <taxon>Trypanosoma</taxon>
    </lineage>
</organism>
<dbReference type="GO" id="GO:0042783">
    <property type="term" value="P:symbiont-mediated evasion of host immune response"/>
    <property type="evidence" value="ECO:0007669"/>
    <property type="project" value="InterPro"/>
</dbReference>
<keyword evidence="3" id="KW-1003">Cell membrane</keyword>
<evidence type="ECO:0000256" key="5">
    <source>
        <dbReference type="ARBA" id="ARBA00023136"/>
    </source>
</evidence>
<evidence type="ECO:0000259" key="9">
    <source>
        <dbReference type="Pfam" id="PF10659"/>
    </source>
</evidence>
<dbReference type="Gene3D" id="3.90.150.10">
    <property type="entry name" value="Variant Surface Glycoprotein, subunit A domain 1"/>
    <property type="match status" value="1"/>
</dbReference>
<dbReference type="GO" id="GO:0005886">
    <property type="term" value="C:plasma membrane"/>
    <property type="evidence" value="ECO:0007669"/>
    <property type="project" value="UniProtKB-SubCell"/>
</dbReference>
<dbReference type="Pfam" id="PF00913">
    <property type="entry name" value="Trypan_glycop"/>
    <property type="match status" value="1"/>
</dbReference>
<sequence>MTFCICWKKTDSAHNGCLLVASTGSQAPARQGNSIGDTPFGLQPPEPNAKSTTRQYITDTGFQKLIDDQSGGHTITGSGGTQECKLLVAHNSNVFSHASSQPAAFSILGGYLEIKNTDTPPTPADAAQLINLANENTKPWASAHDATAKILKHSDSRITNQTGKPYERNALSNAVQPTIKKLGNTPEPNSASKTLKAIFGADEKEKKDDTEAELNSEIIPQGVAALAEDTPLGSIDNLQTLNDILTYYDWQVAEGIAKLKQDASINSKKHGTKQDCTTLEKPDCKPDMGCKYNETTKACEEDPKPAVSKTNQETGKTEISVKFSDYGSKDKCEEVNKGKDKPVCGWRKGKDGETEPKKEMCRNGSFLANKKFALIGAFFMRLLVF</sequence>
<evidence type="ECO:0000256" key="7">
    <source>
        <dbReference type="ARBA" id="ARBA00023288"/>
    </source>
</evidence>
<dbReference type="Pfam" id="PF10659">
    <property type="entry name" value="Trypan_glycop_C"/>
    <property type="match status" value="1"/>
</dbReference>
<evidence type="ECO:0000256" key="1">
    <source>
        <dbReference type="ARBA" id="ARBA00002523"/>
    </source>
</evidence>
<keyword evidence="5" id="KW-0472">Membrane</keyword>
<dbReference type="GO" id="GO:0098552">
    <property type="term" value="C:side of membrane"/>
    <property type="evidence" value="ECO:0007669"/>
    <property type="project" value="UniProtKB-KW"/>
</dbReference>
<evidence type="ECO:0000313" key="10">
    <source>
        <dbReference type="EMBL" id="APD75246.1"/>
    </source>
</evidence>
<proteinExistence type="predicted"/>
<feature type="domain" description="Trypanosome variant surface glycoprotein A-type N-terminal" evidence="8">
    <location>
        <begin position="10"/>
        <end position="248"/>
    </location>
</feature>
<comment type="function">
    <text evidence="1">VSG forms a coat on the surface of the parasite. The trypanosome evades the immune response of the host by expressing a series of antigenically distinct VSGs from an estimated 1000 VSG genes.</text>
</comment>
<evidence type="ECO:0000256" key="4">
    <source>
        <dbReference type="ARBA" id="ARBA00022622"/>
    </source>
</evidence>
<dbReference type="SUPFAM" id="SSF58087">
    <property type="entry name" value="Variant surface glycoprotein (N-terminal domain)"/>
    <property type="match status" value="1"/>
</dbReference>
<dbReference type="VEuPathDB" id="TriTrypDB:Tb427_000554600"/>
<keyword evidence="6" id="KW-0325">Glycoprotein</keyword>
<dbReference type="InterPro" id="IPR001812">
    <property type="entry name" value="Trypano_VSG_A_N_dom"/>
</dbReference>
<evidence type="ECO:0000256" key="3">
    <source>
        <dbReference type="ARBA" id="ARBA00022475"/>
    </source>
</evidence>
<dbReference type="Gene3D" id="1.10.470.10">
    <property type="entry name" value="Variant Surface Glycoprotein, subunit A, domain 2"/>
    <property type="match status" value="1"/>
</dbReference>
<dbReference type="EMBL" id="KX701290">
    <property type="protein sequence ID" value="APD75246.1"/>
    <property type="molecule type" value="Genomic_DNA"/>
</dbReference>
<evidence type="ECO:0000256" key="2">
    <source>
        <dbReference type="ARBA" id="ARBA00004609"/>
    </source>
</evidence>
<accession>A0A1J0RBU9</accession>
<evidence type="ECO:0000256" key="6">
    <source>
        <dbReference type="ARBA" id="ARBA00023180"/>
    </source>
</evidence>
<dbReference type="InterPro" id="IPR019609">
    <property type="entry name" value="Variant_surf_glycoprt_trypan_C"/>
</dbReference>
<feature type="domain" description="Trypanosome variant surface glycoprotein C-terminal" evidence="9">
    <location>
        <begin position="278"/>
        <end position="383"/>
    </location>
</feature>
<keyword evidence="4" id="KW-0336">GPI-anchor</keyword>
<protein>
    <submittedName>
        <fullName evidence="10">Variant surface glycoprotein 1125.5096</fullName>
    </submittedName>
</protein>
<reference evidence="10" key="1">
    <citation type="submission" date="2016-08" db="EMBL/GenBank/DDBJ databases">
        <title>VSG repertoire of Trypanosoma brucei EATRO 1125.</title>
        <authorList>
            <person name="Cross G.A."/>
        </authorList>
    </citation>
    <scope>NUCLEOTIDE SEQUENCE</scope>
    <source>
        <strain evidence="10">EATRO 1125</strain>
    </source>
</reference>